<dbReference type="EMBL" id="JBEFKJ010000007">
    <property type="protein sequence ID" value="KAL2045301.1"/>
    <property type="molecule type" value="Genomic_DNA"/>
</dbReference>
<protein>
    <recommendedName>
        <fullName evidence="5">Translation initiation factor IF2/IF5 domain-containing protein</fullName>
    </recommendedName>
</protein>
<feature type="domain" description="Translation initiation factor IF2/IF5" evidence="5">
    <location>
        <begin position="188"/>
        <end position="298"/>
    </location>
</feature>
<name>A0ABR4AKH1_9LECA</name>
<keyword evidence="2" id="KW-0396">Initiation factor</keyword>
<dbReference type="SMART" id="SM00653">
    <property type="entry name" value="eIF2B_5"/>
    <property type="match status" value="1"/>
</dbReference>
<evidence type="ECO:0000313" key="6">
    <source>
        <dbReference type="EMBL" id="KAL2045301.1"/>
    </source>
</evidence>
<dbReference type="InterPro" id="IPR016189">
    <property type="entry name" value="Transl_init_fac_IF2/IF5_N"/>
</dbReference>
<feature type="compositionally biased region" description="Basic and acidic residues" evidence="4">
    <location>
        <begin position="108"/>
        <end position="117"/>
    </location>
</feature>
<sequence length="320" mass="35008">MSTPREPRKSVAFSDGATAIDVNGGVTEINGTSEKTSAESHTVGSPEHKSDPAVDEVNELFKGLNKKKKSSKKPKDEAAAGGDEAAPAADGEFDPTALKKKKKKKPAKTTEADDFEAKLASAGINENDEAAGDTEKAAPEEEVVEGDMVLGTGIWSHDEVKPIKYDKLLERFFAHLHSAHPDLLSSGSKSYVIPPPQCLREGNKKTIFANIPDICKRMKRSEEHVMQFIFAELGTSGSVDGSRRLVIKGRFQQKQIENVLRRYIGEYVTCKTCRSPDTELSKGENRLYFVTCNSCGSRRSVTAIKTGYSAQVGKRKRQQT</sequence>
<organism evidence="6 7">
    <name type="scientific">Stereocaulon virgatum</name>
    <dbReference type="NCBI Taxonomy" id="373712"/>
    <lineage>
        <taxon>Eukaryota</taxon>
        <taxon>Fungi</taxon>
        <taxon>Dikarya</taxon>
        <taxon>Ascomycota</taxon>
        <taxon>Pezizomycotina</taxon>
        <taxon>Lecanoromycetes</taxon>
        <taxon>OSLEUM clade</taxon>
        <taxon>Lecanoromycetidae</taxon>
        <taxon>Lecanorales</taxon>
        <taxon>Lecanorineae</taxon>
        <taxon>Stereocaulaceae</taxon>
        <taxon>Stereocaulon</taxon>
    </lineage>
</organism>
<dbReference type="InterPro" id="IPR045196">
    <property type="entry name" value="IF2/IF5"/>
</dbReference>
<dbReference type="SUPFAM" id="SSF75689">
    <property type="entry name" value="Zinc-binding domain of translation initiation factor 2 beta"/>
    <property type="match status" value="1"/>
</dbReference>
<dbReference type="PANTHER" id="PTHR23001:SF3">
    <property type="entry name" value="EUKARYOTIC TRANSLATION INITIATION FACTOR 2 SUBUNIT 2"/>
    <property type="match status" value="1"/>
</dbReference>
<dbReference type="InterPro" id="IPR016190">
    <property type="entry name" value="Transl_init_fac_IF2/IF5_Zn-bd"/>
</dbReference>
<keyword evidence="3" id="KW-0648">Protein biosynthesis</keyword>
<feature type="compositionally biased region" description="Low complexity" evidence="4">
    <location>
        <begin position="79"/>
        <end position="90"/>
    </location>
</feature>
<evidence type="ECO:0000256" key="3">
    <source>
        <dbReference type="ARBA" id="ARBA00022917"/>
    </source>
</evidence>
<evidence type="ECO:0000313" key="7">
    <source>
        <dbReference type="Proteomes" id="UP001590950"/>
    </source>
</evidence>
<comment type="similarity">
    <text evidence="1">Belongs to the eIF-2-beta/eIF-5 family.</text>
</comment>
<reference evidence="6 7" key="1">
    <citation type="submission" date="2024-09" db="EMBL/GenBank/DDBJ databases">
        <title>Rethinking Asexuality: The Enigmatic Case of Functional Sexual Genes in Lepraria (Stereocaulaceae).</title>
        <authorList>
            <person name="Doellman M."/>
            <person name="Sun Y."/>
            <person name="Barcenas-Pena A."/>
            <person name="Lumbsch H.T."/>
            <person name="Grewe F."/>
        </authorList>
    </citation>
    <scope>NUCLEOTIDE SEQUENCE [LARGE SCALE GENOMIC DNA]</scope>
    <source>
        <strain evidence="6 7">Mercado 3170</strain>
    </source>
</reference>
<feature type="compositionally biased region" description="Basic residues" evidence="4">
    <location>
        <begin position="98"/>
        <end position="107"/>
    </location>
</feature>
<accession>A0ABR4AKH1</accession>
<dbReference type="Proteomes" id="UP001590950">
    <property type="component" value="Unassembled WGS sequence"/>
</dbReference>
<proteinExistence type="inferred from homology"/>
<comment type="caution">
    <text evidence="6">The sequence shown here is derived from an EMBL/GenBank/DDBJ whole genome shotgun (WGS) entry which is preliminary data.</text>
</comment>
<dbReference type="SUPFAM" id="SSF100966">
    <property type="entry name" value="Translation initiation factor 2 beta, aIF2beta, N-terminal domain"/>
    <property type="match status" value="1"/>
</dbReference>
<gene>
    <name evidence="6" type="ORF">N7G274_002384</name>
</gene>
<dbReference type="PANTHER" id="PTHR23001">
    <property type="entry name" value="EUKARYOTIC TRANSLATION INITIATION FACTOR"/>
    <property type="match status" value="1"/>
</dbReference>
<evidence type="ECO:0000259" key="5">
    <source>
        <dbReference type="SMART" id="SM00653"/>
    </source>
</evidence>
<evidence type="ECO:0000256" key="4">
    <source>
        <dbReference type="SAM" id="MobiDB-lite"/>
    </source>
</evidence>
<dbReference type="InterPro" id="IPR002735">
    <property type="entry name" value="Transl_init_fac_IF2/IF5_dom"/>
</dbReference>
<evidence type="ECO:0000256" key="2">
    <source>
        <dbReference type="ARBA" id="ARBA00022540"/>
    </source>
</evidence>
<feature type="compositionally biased region" description="Polar residues" evidence="4">
    <location>
        <begin position="29"/>
        <end position="43"/>
    </location>
</feature>
<dbReference type="Gene3D" id="3.30.30.170">
    <property type="match status" value="1"/>
</dbReference>
<dbReference type="Pfam" id="PF01873">
    <property type="entry name" value="eIF-5_eIF-2B"/>
    <property type="match status" value="1"/>
</dbReference>
<keyword evidence="7" id="KW-1185">Reference proteome</keyword>
<feature type="region of interest" description="Disordered" evidence="4">
    <location>
        <begin position="22"/>
        <end position="140"/>
    </location>
</feature>
<evidence type="ECO:0000256" key="1">
    <source>
        <dbReference type="ARBA" id="ARBA00010397"/>
    </source>
</evidence>